<dbReference type="GO" id="GO:0005634">
    <property type="term" value="C:nucleus"/>
    <property type="evidence" value="ECO:0007669"/>
    <property type="project" value="TreeGrafter"/>
</dbReference>
<dbReference type="PANTHER" id="PTHR47558">
    <property type="entry name" value="HISTONE DEACETYLASE HOS3"/>
    <property type="match status" value="1"/>
</dbReference>
<evidence type="ECO:0000259" key="2">
    <source>
        <dbReference type="Pfam" id="PF00850"/>
    </source>
</evidence>
<feature type="region of interest" description="Disordered" evidence="1">
    <location>
        <begin position="320"/>
        <end position="348"/>
    </location>
</feature>
<reference evidence="3 4" key="1">
    <citation type="journal article" date="2018" name="New Phytol.">
        <title>Phylogenomics of Endogonaceae and evolution of mycorrhizas within Mucoromycota.</title>
        <authorList>
            <person name="Chang Y."/>
            <person name="Desiro A."/>
            <person name="Na H."/>
            <person name="Sandor L."/>
            <person name="Lipzen A."/>
            <person name="Clum A."/>
            <person name="Barry K."/>
            <person name="Grigoriev I.V."/>
            <person name="Martin F.M."/>
            <person name="Stajich J.E."/>
            <person name="Smith M.E."/>
            <person name="Bonito G."/>
            <person name="Spatafora J.W."/>
        </authorList>
    </citation>
    <scope>NUCLEOTIDE SEQUENCE [LARGE SCALE GENOMIC DNA]</scope>
    <source>
        <strain evidence="3 4">GMNB39</strain>
    </source>
</reference>
<organism evidence="3 4">
    <name type="scientific">Jimgerdemannia flammicorona</name>
    <dbReference type="NCBI Taxonomy" id="994334"/>
    <lineage>
        <taxon>Eukaryota</taxon>
        <taxon>Fungi</taxon>
        <taxon>Fungi incertae sedis</taxon>
        <taxon>Mucoromycota</taxon>
        <taxon>Mucoromycotina</taxon>
        <taxon>Endogonomycetes</taxon>
        <taxon>Endogonales</taxon>
        <taxon>Endogonaceae</taxon>
        <taxon>Jimgerdemannia</taxon>
    </lineage>
</organism>
<dbReference type="Proteomes" id="UP000268093">
    <property type="component" value="Unassembled WGS sequence"/>
</dbReference>
<dbReference type="SUPFAM" id="SSF52768">
    <property type="entry name" value="Arginase/deacetylase"/>
    <property type="match status" value="1"/>
</dbReference>
<proteinExistence type="predicted"/>
<comment type="caution">
    <text evidence="3">The sequence shown here is derived from an EMBL/GenBank/DDBJ whole genome shotgun (WGS) entry which is preliminary data.</text>
</comment>
<accession>A0A433BF18</accession>
<dbReference type="InterPro" id="IPR053244">
    <property type="entry name" value="HDAC_HD_type_1"/>
</dbReference>
<dbReference type="InterPro" id="IPR037138">
    <property type="entry name" value="His_deacetylse_dom_sf"/>
</dbReference>
<dbReference type="Pfam" id="PF00850">
    <property type="entry name" value="Hist_deacetyl"/>
    <property type="match status" value="1"/>
</dbReference>
<dbReference type="AlphaFoldDB" id="A0A433BF18"/>
<dbReference type="OrthoDB" id="5232919at2759"/>
<evidence type="ECO:0000313" key="4">
    <source>
        <dbReference type="Proteomes" id="UP000268093"/>
    </source>
</evidence>
<keyword evidence="4" id="KW-1185">Reference proteome</keyword>
<sequence length="348" mass="38166">MRSPSRQRHAGNFRRPITALVLLNCFDRTFILLNFGTQDIAWHLNKLHFLPPDSDASVSFSDPDTLPTGVPLRVFYGSTHDILSYPCEGGDDDFVQAASIRLLAHDQAVWNVHLEPWSTAAEHDALYDSRYREIITKAREWLRRTDADPAKTVIFISCGFDASEYEHRSMQRHGRSVPASFYHRFTCDAVDLARECAQGRIISVLEGGYSDRALVAGAAAHVVALARGCEGEAFVALPEEVEAWWDVQELEAIEKRVLSPAGKTKKTVRKGAGGEILAPERPALIERVAELVAAWEAADKEVVAEAVQVVVPQPLVTGKHNLRERKRQSDMGYGAGAGAGAGSPAGKG</sequence>
<evidence type="ECO:0000313" key="3">
    <source>
        <dbReference type="EMBL" id="RUP24841.1"/>
    </source>
</evidence>
<feature type="compositionally biased region" description="Gly residues" evidence="1">
    <location>
        <begin position="333"/>
        <end position="348"/>
    </location>
</feature>
<name>A0A433BF18_9FUNG</name>
<gene>
    <name evidence="3" type="ORF">BC936DRAFT_138884</name>
</gene>
<dbReference type="PANTHER" id="PTHR47558:SF1">
    <property type="entry name" value="HISTONE DEACETYLASE HOS3"/>
    <property type="match status" value="1"/>
</dbReference>
<dbReference type="InterPro" id="IPR023801">
    <property type="entry name" value="His_deacetylse_dom"/>
</dbReference>
<dbReference type="EMBL" id="RBNI01013898">
    <property type="protein sequence ID" value="RUP24841.1"/>
    <property type="molecule type" value="Genomic_DNA"/>
</dbReference>
<dbReference type="Gene3D" id="3.40.800.20">
    <property type="entry name" value="Histone deacetylase domain"/>
    <property type="match status" value="1"/>
</dbReference>
<evidence type="ECO:0000256" key="1">
    <source>
        <dbReference type="SAM" id="MobiDB-lite"/>
    </source>
</evidence>
<feature type="domain" description="Histone deacetylase" evidence="2">
    <location>
        <begin position="73"/>
        <end position="223"/>
    </location>
</feature>
<dbReference type="InterPro" id="IPR023696">
    <property type="entry name" value="Ureohydrolase_dom_sf"/>
</dbReference>
<dbReference type="GO" id="GO:0004407">
    <property type="term" value="F:histone deacetylase activity"/>
    <property type="evidence" value="ECO:0007669"/>
    <property type="project" value="TreeGrafter"/>
</dbReference>
<protein>
    <submittedName>
        <fullName evidence="3">Histone deacetylase domain-containing protein</fullName>
    </submittedName>
</protein>